<organism evidence="1 2">
    <name type="scientific">Klebsiella phage Matisse</name>
    <dbReference type="NCBI Taxonomy" id="1675607"/>
    <lineage>
        <taxon>Viruses</taxon>
        <taxon>Duplodnaviria</taxon>
        <taxon>Heunggongvirae</taxon>
        <taxon>Uroviricota</taxon>
        <taxon>Caudoviricetes</taxon>
        <taxon>Pantevenvirales</taxon>
        <taxon>Straboviridae</taxon>
        <taxon>Slopekvirus</taxon>
        <taxon>Slopekvirus matisse</taxon>
    </lineage>
</organism>
<evidence type="ECO:0000313" key="2">
    <source>
        <dbReference type="Proteomes" id="UP000203408"/>
    </source>
</evidence>
<gene>
    <name evidence="1" type="ORF">CPT_Matisse242</name>
</gene>
<name>A0A0K1LPQ2_9CAUD</name>
<dbReference type="KEGG" id="vg:26613425"/>
<dbReference type="GeneID" id="26613425"/>
<dbReference type="Proteomes" id="UP000203408">
    <property type="component" value="Segment"/>
</dbReference>
<keyword evidence="2" id="KW-1185">Reference proteome</keyword>
<dbReference type="EMBL" id="KT001918">
    <property type="protein sequence ID" value="AKU44546.1"/>
    <property type="molecule type" value="Genomic_DNA"/>
</dbReference>
<proteinExistence type="predicted"/>
<sequence length="174" mass="19807">MRKSAMDRWASIATSNVKPNQAAPDVEAVRKAKEPEIVALSPELIEHRRRASAIELDLRIARSYNLKHEHAAKNNHSFDLTLEDWKVLMTTERCQYSGKMFSNKPGSPYARTMERINPRLGYTQENTIAVINAANAEKSQLDAFVKGDVILDEVKVKLLRKALYQVEKRVKMKG</sequence>
<reference evidence="1 2" key="1">
    <citation type="journal article" date="2015" name="Genome Announc.">
        <title>Complete Genome Sequence of Carbapenemase-Producing Klebsiella pneumoniae Myophage Matisse.</title>
        <authorList>
            <person name="Provasek V.E."/>
            <person name="Lessor L.E."/>
            <person name="Cahill J.L."/>
            <person name="Rasche E.S."/>
            <person name="Kuty Everett G.F."/>
        </authorList>
    </citation>
    <scope>NUCLEOTIDE SEQUENCE [LARGE SCALE GENOMIC DNA]</scope>
</reference>
<dbReference type="RefSeq" id="YP_009194486.1">
    <property type="nucleotide sequence ID" value="NC_028750.1"/>
</dbReference>
<accession>A0A0K1LPQ2</accession>
<evidence type="ECO:0000313" key="1">
    <source>
        <dbReference type="EMBL" id="AKU44546.1"/>
    </source>
</evidence>
<dbReference type="Gene3D" id="3.30.40.220">
    <property type="match status" value="1"/>
</dbReference>
<protein>
    <submittedName>
        <fullName evidence="1">Decoy of host sigma factor</fullName>
    </submittedName>
</protein>